<dbReference type="InterPro" id="IPR004176">
    <property type="entry name" value="Clp_R_N"/>
</dbReference>
<evidence type="ECO:0000256" key="1">
    <source>
        <dbReference type="ARBA" id="ARBA00022737"/>
    </source>
</evidence>
<dbReference type="STRING" id="1499967.U27_04939"/>
<dbReference type="CDD" id="cd19499">
    <property type="entry name" value="RecA-like_ClpB_Hsp104-like"/>
    <property type="match status" value="1"/>
</dbReference>
<gene>
    <name evidence="8" type="ORF">U27_04939</name>
</gene>
<dbReference type="GO" id="GO:0005524">
    <property type="term" value="F:ATP binding"/>
    <property type="evidence" value="ECO:0007669"/>
    <property type="project" value="UniProtKB-KW"/>
</dbReference>
<dbReference type="InterPro" id="IPR041546">
    <property type="entry name" value="ClpA/ClpB_AAA_lid"/>
</dbReference>
<keyword evidence="9" id="KW-1185">Reference proteome</keyword>
<dbReference type="PROSITE" id="PS50151">
    <property type="entry name" value="UVR"/>
    <property type="match status" value="1"/>
</dbReference>
<evidence type="ECO:0008006" key="10">
    <source>
        <dbReference type="Google" id="ProtNLM"/>
    </source>
</evidence>
<dbReference type="InterPro" id="IPR003959">
    <property type="entry name" value="ATPase_AAA_core"/>
</dbReference>
<dbReference type="Proteomes" id="UP000030661">
    <property type="component" value="Unassembled WGS sequence"/>
</dbReference>
<dbReference type="PANTHER" id="PTHR11638">
    <property type="entry name" value="ATP-DEPENDENT CLP PROTEASE"/>
    <property type="match status" value="1"/>
</dbReference>
<dbReference type="SMART" id="SM00382">
    <property type="entry name" value="AAA"/>
    <property type="match status" value="2"/>
</dbReference>
<dbReference type="InterPro" id="IPR028299">
    <property type="entry name" value="ClpA/B_CS2"/>
</dbReference>
<feature type="domain" description="UVR" evidence="6">
    <location>
        <begin position="414"/>
        <end position="449"/>
    </location>
</feature>
<dbReference type="InterPro" id="IPR050130">
    <property type="entry name" value="ClpA_ClpB"/>
</dbReference>
<dbReference type="Pfam" id="PF00004">
    <property type="entry name" value="AAA"/>
    <property type="match status" value="1"/>
</dbReference>
<dbReference type="PROSITE" id="PS00871">
    <property type="entry name" value="CLPAB_2"/>
    <property type="match status" value="1"/>
</dbReference>
<dbReference type="Gene3D" id="4.10.860.10">
    <property type="entry name" value="UVR domain"/>
    <property type="match status" value="1"/>
</dbReference>
<dbReference type="AlphaFoldDB" id="A0A081C062"/>
<feature type="domain" description="Clp R" evidence="7">
    <location>
        <begin position="2"/>
        <end position="146"/>
    </location>
</feature>
<dbReference type="FunFam" id="3.40.50.300:FF:000010">
    <property type="entry name" value="Chaperone clpB 1, putative"/>
    <property type="match status" value="1"/>
</dbReference>
<dbReference type="Pfam" id="PF02861">
    <property type="entry name" value="Clp_N"/>
    <property type="match status" value="1"/>
</dbReference>
<dbReference type="EMBL" id="DF820466">
    <property type="protein sequence ID" value="GAK57967.1"/>
    <property type="molecule type" value="Genomic_DNA"/>
</dbReference>
<evidence type="ECO:0000259" key="7">
    <source>
        <dbReference type="PROSITE" id="PS51903"/>
    </source>
</evidence>
<dbReference type="GO" id="GO:0034605">
    <property type="term" value="P:cellular response to heat"/>
    <property type="evidence" value="ECO:0007669"/>
    <property type="project" value="TreeGrafter"/>
</dbReference>
<dbReference type="HOGENOM" id="CLU_005070_4_1_0"/>
<dbReference type="SUPFAM" id="SSF52540">
    <property type="entry name" value="P-loop containing nucleoside triphosphate hydrolases"/>
    <property type="match status" value="2"/>
</dbReference>
<organism evidence="8">
    <name type="scientific">Vecturithrix granuli</name>
    <dbReference type="NCBI Taxonomy" id="1499967"/>
    <lineage>
        <taxon>Bacteria</taxon>
        <taxon>Candidatus Moduliflexota</taxon>
        <taxon>Candidatus Vecturitrichia</taxon>
        <taxon>Candidatus Vecturitrichales</taxon>
        <taxon>Candidatus Vecturitrichaceae</taxon>
        <taxon>Candidatus Vecturithrix</taxon>
    </lineage>
</organism>
<dbReference type="InterPro" id="IPR001270">
    <property type="entry name" value="ClpA/B"/>
</dbReference>
<dbReference type="InterPro" id="IPR027417">
    <property type="entry name" value="P-loop_NTPase"/>
</dbReference>
<dbReference type="Pfam" id="PF07724">
    <property type="entry name" value="AAA_2"/>
    <property type="match status" value="1"/>
</dbReference>
<dbReference type="PROSITE" id="PS51903">
    <property type="entry name" value="CLP_R"/>
    <property type="match status" value="1"/>
</dbReference>
<dbReference type="Pfam" id="PF17871">
    <property type="entry name" value="AAA_lid_9"/>
    <property type="match status" value="1"/>
</dbReference>
<dbReference type="GO" id="GO:0005737">
    <property type="term" value="C:cytoplasm"/>
    <property type="evidence" value="ECO:0007669"/>
    <property type="project" value="TreeGrafter"/>
</dbReference>
<keyword evidence="2" id="KW-0547">Nucleotide-binding</keyword>
<dbReference type="Pfam" id="PF10431">
    <property type="entry name" value="ClpB_D2-small"/>
    <property type="match status" value="1"/>
</dbReference>
<evidence type="ECO:0000256" key="5">
    <source>
        <dbReference type="PROSITE-ProRule" id="PRU01251"/>
    </source>
</evidence>
<reference evidence="8" key="1">
    <citation type="journal article" date="2015" name="PeerJ">
        <title>First genomic representation of candidate bacterial phylum KSB3 points to enhanced environmental sensing as a trigger of wastewater bulking.</title>
        <authorList>
            <person name="Sekiguchi Y."/>
            <person name="Ohashi A."/>
            <person name="Parks D.H."/>
            <person name="Yamauchi T."/>
            <person name="Tyson G.W."/>
            <person name="Hugenholtz P."/>
        </authorList>
    </citation>
    <scope>NUCLEOTIDE SEQUENCE [LARGE SCALE GENOMIC DNA]</scope>
</reference>
<dbReference type="Gene3D" id="3.40.50.300">
    <property type="entry name" value="P-loop containing nucleotide triphosphate hydrolases"/>
    <property type="match status" value="2"/>
</dbReference>
<dbReference type="GO" id="GO:0016887">
    <property type="term" value="F:ATP hydrolysis activity"/>
    <property type="evidence" value="ECO:0007669"/>
    <property type="project" value="InterPro"/>
</dbReference>
<dbReference type="InterPro" id="IPR019489">
    <property type="entry name" value="Clp_ATPase_C"/>
</dbReference>
<evidence type="ECO:0000313" key="9">
    <source>
        <dbReference type="Proteomes" id="UP000030661"/>
    </source>
</evidence>
<dbReference type="eggNOG" id="COG0542">
    <property type="taxonomic scope" value="Bacteria"/>
</dbReference>
<dbReference type="SUPFAM" id="SSF81923">
    <property type="entry name" value="Double Clp-N motif"/>
    <property type="match status" value="1"/>
</dbReference>
<keyword evidence="1 5" id="KW-0677">Repeat</keyword>
<dbReference type="Gene3D" id="1.10.8.60">
    <property type="match status" value="2"/>
</dbReference>
<dbReference type="PANTHER" id="PTHR11638:SF18">
    <property type="entry name" value="HEAT SHOCK PROTEIN 104"/>
    <property type="match status" value="1"/>
</dbReference>
<dbReference type="CDD" id="cd00009">
    <property type="entry name" value="AAA"/>
    <property type="match status" value="1"/>
</dbReference>
<dbReference type="Gene3D" id="1.10.1780.10">
    <property type="entry name" value="Clp, N-terminal domain"/>
    <property type="match status" value="1"/>
</dbReference>
<evidence type="ECO:0000259" key="6">
    <source>
        <dbReference type="PROSITE" id="PS50151"/>
    </source>
</evidence>
<keyword evidence="4" id="KW-0143">Chaperone</keyword>
<dbReference type="FunFam" id="3.40.50.300:FF:000025">
    <property type="entry name" value="ATP-dependent Clp protease subunit"/>
    <property type="match status" value="1"/>
</dbReference>
<dbReference type="InterPro" id="IPR001943">
    <property type="entry name" value="UVR_dom"/>
</dbReference>
<evidence type="ECO:0000256" key="3">
    <source>
        <dbReference type="ARBA" id="ARBA00022840"/>
    </source>
</evidence>
<keyword evidence="3" id="KW-0067">ATP-binding</keyword>
<evidence type="ECO:0000313" key="8">
    <source>
        <dbReference type="EMBL" id="GAK57967.1"/>
    </source>
</evidence>
<evidence type="ECO:0000256" key="2">
    <source>
        <dbReference type="ARBA" id="ARBA00022741"/>
    </source>
</evidence>
<dbReference type="InterPro" id="IPR003593">
    <property type="entry name" value="AAA+_ATPase"/>
</dbReference>
<dbReference type="InterPro" id="IPR036628">
    <property type="entry name" value="Clp_N_dom_sf"/>
</dbReference>
<evidence type="ECO:0000256" key="4">
    <source>
        <dbReference type="ARBA" id="ARBA00023186"/>
    </source>
</evidence>
<proteinExistence type="predicted"/>
<dbReference type="SMART" id="SM01086">
    <property type="entry name" value="ClpB_D2-small"/>
    <property type="match status" value="1"/>
</dbReference>
<name>A0A081C062_VECG1</name>
<protein>
    <recommendedName>
        <fullName evidence="10">ATPase AAA-2 domain protein</fullName>
    </recommendedName>
</protein>
<accession>A0A081C062</accession>
<sequence length="819" mass="93388">MFTRFTERARKVIVMSRNEASRLKSESLDCEHLFLGLLKEGEGVAVACLQELRIPSETLRREIESNIIKSRSTSAKLSEIPFTVAAKKALEYAVEYARHFNHNYIGTEHLLLGIFKERYNQAARILREYGVTEEKLKRQILHILGIAQKKAKDEKEFKVLKQFSTDLTELARQDKLDPIVGRVDEMERIIQILSRRTKNNPVLIGEPGVGKTAIVEGLAQRMVRGDVPESIRNKRIVSLDLGALVAGTKYRGQFEERLKAVVNEIKTSKEIILFVDEIHTLIGAGAAEGSMDASNMLKPALSREEVQCIGATTLEDYRKYIEKDGALARRFQSIIVSPPTSEHTSLILKGLREKYETYHKVKIPDNSIKLAVQFAEQYISDRFFPDKAIDVLDEACSRRKIEGYTYPSSFKKLSEQIKEVNKLKELSVEEQDFERAAELRDRERQFRTKLDLLKTNWRETREKVRPVVTPDDVAFVASTWTGIPLNRIEADESERLLHIEEELHRRIIGQDEAIQSISKAIRRSRTGFRNPKRPVGSFMFLGPTGVGKTELSKALAEFLFGDEAALIRIDMSEYMEQFAVSRLVGAPPGYIGYDDGGQLTEKIRRRPYSVILLDEIEKAHPDIFNILLQVLDDGQLTDSMGRTVNFKNTVLIMTSNLGARLIQKPTSLGFHQQDDETSYNQMNTLIQAELKRVFNPEFLNRLDETITFHPLSQEHISQIIDLMINDINVQLQKKDMTLRLSFEAKEWLIHKGFDPAYGARPLRRILQRYIEDPLAEEVLKGHFGPHSSIEVLIADDAPVFIEASACVLPEKKHVAITMS</sequence>
<dbReference type="PRINTS" id="PR00300">
    <property type="entry name" value="CLPPROTEASEA"/>
</dbReference>